<dbReference type="PANTHER" id="PTHR42705">
    <property type="entry name" value="BIFUNCTIONAL NON-HOMOLOGOUS END JOINING PROTEIN LIGD"/>
    <property type="match status" value="1"/>
</dbReference>
<feature type="domain" description="ATP-dependent DNA ligase family profile" evidence="22">
    <location>
        <begin position="335"/>
        <end position="426"/>
    </location>
</feature>
<dbReference type="PANTHER" id="PTHR42705:SF2">
    <property type="entry name" value="BIFUNCTIONAL NON-HOMOLOGOUS END JOINING PROTEIN LIGD"/>
    <property type="match status" value="1"/>
</dbReference>
<dbReference type="InterPro" id="IPR014144">
    <property type="entry name" value="LigD_PE_domain"/>
</dbReference>
<evidence type="ECO:0000256" key="8">
    <source>
        <dbReference type="ARBA" id="ARBA00022741"/>
    </source>
</evidence>
<keyword evidence="9" id="KW-0227">DNA damage</keyword>
<keyword evidence="12" id="KW-0067">ATP-binding</keyword>
<keyword evidence="8" id="KW-0547">Nucleotide-binding</keyword>
<evidence type="ECO:0000256" key="4">
    <source>
        <dbReference type="ARBA" id="ARBA00022679"/>
    </source>
</evidence>
<keyword evidence="6" id="KW-0540">Nuclease</keyword>
<keyword evidence="15" id="KW-0233">DNA recombination</keyword>
<dbReference type="InterPro" id="IPR014146">
    <property type="entry name" value="LigD_ligase_dom"/>
</dbReference>
<dbReference type="Proteomes" id="UP000640426">
    <property type="component" value="Unassembled WGS sequence"/>
</dbReference>
<keyword evidence="4" id="KW-0808">Transferase</keyword>
<dbReference type="NCBIfam" id="TIGR02778">
    <property type="entry name" value="ligD_pol"/>
    <property type="match status" value="1"/>
</dbReference>
<evidence type="ECO:0000256" key="10">
    <source>
        <dbReference type="ARBA" id="ARBA00022801"/>
    </source>
</evidence>
<keyword evidence="7" id="KW-0479">Metal-binding</keyword>
<protein>
    <recommendedName>
        <fullName evidence="2">DNA ligase (ATP)</fullName>
        <ecNumber evidence="2">6.5.1.1</ecNumber>
    </recommendedName>
    <alternativeName>
        <fullName evidence="19">NHEJ DNA polymerase</fullName>
    </alternativeName>
</protein>
<keyword evidence="18" id="KW-0511">Multifunctional enzyme</keyword>
<dbReference type="CDD" id="cd07906">
    <property type="entry name" value="Adenylation_DNA_ligase_LigD_LigC"/>
    <property type="match status" value="1"/>
</dbReference>
<dbReference type="InterPro" id="IPR052171">
    <property type="entry name" value="NHEJ_LigD"/>
</dbReference>
<dbReference type="Pfam" id="PF13298">
    <property type="entry name" value="LigD_N"/>
    <property type="match status" value="1"/>
</dbReference>
<dbReference type="InterPro" id="IPR012340">
    <property type="entry name" value="NA-bd_OB-fold"/>
</dbReference>
<dbReference type="InterPro" id="IPR033651">
    <property type="entry name" value="PaeLigD_Pol-like"/>
</dbReference>
<dbReference type="NCBIfam" id="NF004628">
    <property type="entry name" value="PRK05972.1"/>
    <property type="match status" value="1"/>
</dbReference>
<organism evidence="23 24">
    <name type="scientific">Sphingomonas mollis</name>
    <dbReference type="NCBI Taxonomy" id="2795726"/>
    <lineage>
        <taxon>Bacteria</taxon>
        <taxon>Pseudomonadati</taxon>
        <taxon>Pseudomonadota</taxon>
        <taxon>Alphaproteobacteria</taxon>
        <taxon>Sphingomonadales</taxon>
        <taxon>Sphingomonadaceae</taxon>
        <taxon>Sphingomonas</taxon>
    </lineage>
</organism>
<keyword evidence="11" id="KW-0269">Exonuclease</keyword>
<evidence type="ECO:0000256" key="19">
    <source>
        <dbReference type="ARBA" id="ARBA00029943"/>
    </source>
</evidence>
<dbReference type="CDD" id="cd07971">
    <property type="entry name" value="OBF_DNA_ligase_LigD"/>
    <property type="match status" value="1"/>
</dbReference>
<comment type="caution">
    <text evidence="23">The sequence shown here is derived from an EMBL/GenBank/DDBJ whole genome shotgun (WGS) entry which is preliminary data.</text>
</comment>
<gene>
    <name evidence="23" type="primary">ligD</name>
    <name evidence="23" type="ORF">JAO74_10270</name>
</gene>
<evidence type="ECO:0000256" key="6">
    <source>
        <dbReference type="ARBA" id="ARBA00022722"/>
    </source>
</evidence>
<evidence type="ECO:0000256" key="20">
    <source>
        <dbReference type="ARBA" id="ARBA00034003"/>
    </source>
</evidence>
<keyword evidence="16" id="KW-0234">DNA repair</keyword>
<evidence type="ECO:0000256" key="9">
    <source>
        <dbReference type="ARBA" id="ARBA00022763"/>
    </source>
</evidence>
<evidence type="ECO:0000256" key="21">
    <source>
        <dbReference type="SAM" id="MobiDB-lite"/>
    </source>
</evidence>
<evidence type="ECO:0000256" key="15">
    <source>
        <dbReference type="ARBA" id="ARBA00023172"/>
    </source>
</evidence>
<evidence type="ECO:0000256" key="11">
    <source>
        <dbReference type="ARBA" id="ARBA00022839"/>
    </source>
</evidence>
<keyword evidence="13" id="KW-0239">DNA-directed DNA polymerase</keyword>
<dbReference type="EMBL" id="JAELXS010000005">
    <property type="protein sequence ID" value="MBJ6122176.1"/>
    <property type="molecule type" value="Genomic_DNA"/>
</dbReference>
<keyword evidence="17" id="KW-0464">Manganese</keyword>
<keyword evidence="5" id="KW-0548">Nucleotidyltransferase</keyword>
<dbReference type="RefSeq" id="WP_199037608.1">
    <property type="nucleotide sequence ID" value="NZ_JAELXS010000005.1"/>
</dbReference>
<proteinExistence type="predicted"/>
<keyword evidence="24" id="KW-1185">Reference proteome</keyword>
<evidence type="ECO:0000256" key="14">
    <source>
        <dbReference type="ARBA" id="ARBA00023125"/>
    </source>
</evidence>
<evidence type="ECO:0000313" key="23">
    <source>
        <dbReference type="EMBL" id="MBJ6122176.1"/>
    </source>
</evidence>
<sequence>MADAPADPLALYNAKRNFTKTAEPAGTLAPGHGNSFMVQKHDATRLHWDFRLEIDGVLKSWAVTRGPSLDPAEKRLAVRTEDHPLSYATFEGTIPAGEYGGGTVMLWDRGTWSPIKGKSAKDLDKGHLHFVLDGERMKGEWLLIRLKGRPKEKRENWLLRKIDDAEAGGTDTLVEEALTSISTGRTMAEIADGKSSPARSSRVDRPRRSKIVPGAQSTSNWGPRTKRVVEGGQPKAARSRKTTTPQFREPQLCTLVDTVPTGTAWLHEIKYDGYRALIAFAHVKAKVHTRSGLDWTDKFPAIAKAAATLPGTALIDGEIVSFKDGKPDFSTLKNAIADNGAMTMFAFDLIEQDGEDLADLPLTTRKDRLRALIGDGTDELRYSEHVVGSGEKLFDQMCAEGMEGIVSKRADSPYRGGRSKAWLKAKCIQRQEFVIVGWQPSTKGRGFASLLLATHDDGEWTYRGKVGTGFDAATLDEVGAKLKPLARKTATVKAPKAMVRGAHWVSPDLVAEVAYAEITPDGILRHASFVGLRTDKPATEVVTETPAAPPADPKLPKISSADRLIFPDSDVTKGDLAAYYAAVAPVMLPWAGDRPVSLVRCPQGRARACFFQKHDAGSFGDMVHQVPIREKDGSTENYLYVDDAAGLVACVQMGSIEFHGWGAANAALEKPDRMVFDLDPDEGLDFADTKKAAEHLKEQLAELGLVSFPLLSGGKGVHVVVPLTPQAEWPAVKDFASRFAQALAQAEPDRFVATMAKAKRKGRIFIDWLRNQRGSTAIMPYSARARAGAPVSAPVSWTELRDTDTAARFTVRDAKTLIDRAGSRALQGWGIANQTLPDL</sequence>
<dbReference type="NCBIfam" id="TIGR02777">
    <property type="entry name" value="LigD_PE_dom"/>
    <property type="match status" value="1"/>
</dbReference>
<dbReference type="CDD" id="cd04862">
    <property type="entry name" value="PaeLigD_Pol_like"/>
    <property type="match status" value="1"/>
</dbReference>
<dbReference type="Pfam" id="PF21686">
    <property type="entry name" value="LigD_Prim-Pol"/>
    <property type="match status" value="1"/>
</dbReference>
<dbReference type="EC" id="6.5.1.1" evidence="2"/>
<dbReference type="InterPro" id="IPR012309">
    <property type="entry name" value="DNA_ligase_ATP-dep_C"/>
</dbReference>
<evidence type="ECO:0000256" key="13">
    <source>
        <dbReference type="ARBA" id="ARBA00022932"/>
    </source>
</evidence>
<evidence type="ECO:0000256" key="3">
    <source>
        <dbReference type="ARBA" id="ARBA00022598"/>
    </source>
</evidence>
<dbReference type="InterPro" id="IPR014145">
    <property type="entry name" value="LigD_pol_dom"/>
</dbReference>
<comment type="cofactor">
    <cofactor evidence="1">
        <name>Mn(2+)</name>
        <dbReference type="ChEBI" id="CHEBI:29035"/>
    </cofactor>
</comment>
<keyword evidence="14" id="KW-0238">DNA-binding</keyword>
<dbReference type="SUPFAM" id="SSF50249">
    <property type="entry name" value="Nucleic acid-binding proteins"/>
    <property type="match status" value="1"/>
</dbReference>
<dbReference type="Gene3D" id="2.40.50.140">
    <property type="entry name" value="Nucleic acid-binding proteins"/>
    <property type="match status" value="1"/>
</dbReference>
<evidence type="ECO:0000256" key="16">
    <source>
        <dbReference type="ARBA" id="ARBA00023204"/>
    </source>
</evidence>
<dbReference type="Gene3D" id="3.30.1490.70">
    <property type="match status" value="1"/>
</dbReference>
<keyword evidence="3 23" id="KW-0436">Ligase</keyword>
<evidence type="ECO:0000256" key="17">
    <source>
        <dbReference type="ARBA" id="ARBA00023211"/>
    </source>
</evidence>
<reference evidence="24" key="1">
    <citation type="submission" date="2020-12" db="EMBL/GenBank/DDBJ databases">
        <title>Hymenobacter sp.</title>
        <authorList>
            <person name="Kim M.K."/>
        </authorList>
    </citation>
    <scope>NUCLEOTIDE SEQUENCE [LARGE SCALE GENOMIC DNA]</scope>
    <source>
        <strain evidence="24">BT553</strain>
    </source>
</reference>
<accession>A0ABS0XQ57</accession>
<dbReference type="NCBIfam" id="TIGR02776">
    <property type="entry name" value="NHEJ_ligase_prk"/>
    <property type="match status" value="1"/>
</dbReference>
<evidence type="ECO:0000256" key="7">
    <source>
        <dbReference type="ARBA" id="ARBA00022723"/>
    </source>
</evidence>
<dbReference type="Pfam" id="PF01068">
    <property type="entry name" value="DNA_ligase_A_M"/>
    <property type="match status" value="1"/>
</dbReference>
<evidence type="ECO:0000256" key="1">
    <source>
        <dbReference type="ARBA" id="ARBA00001936"/>
    </source>
</evidence>
<comment type="catalytic activity">
    <reaction evidence="20">
        <text>ATP + (deoxyribonucleotide)n-3'-hydroxyl + 5'-phospho-(deoxyribonucleotide)m = (deoxyribonucleotide)n+m + AMP + diphosphate.</text>
        <dbReference type="EC" id="6.5.1.1"/>
    </reaction>
</comment>
<evidence type="ECO:0000256" key="18">
    <source>
        <dbReference type="ARBA" id="ARBA00023268"/>
    </source>
</evidence>
<evidence type="ECO:0000256" key="5">
    <source>
        <dbReference type="ARBA" id="ARBA00022695"/>
    </source>
</evidence>
<feature type="region of interest" description="Disordered" evidence="21">
    <location>
        <begin position="189"/>
        <end position="246"/>
    </location>
</feature>
<dbReference type="SUPFAM" id="SSF56091">
    <property type="entry name" value="DNA ligase/mRNA capping enzyme, catalytic domain"/>
    <property type="match status" value="1"/>
</dbReference>
<evidence type="ECO:0000256" key="12">
    <source>
        <dbReference type="ARBA" id="ARBA00022840"/>
    </source>
</evidence>
<dbReference type="NCBIfam" id="TIGR02779">
    <property type="entry name" value="NHEJ_ligase_lig"/>
    <property type="match status" value="1"/>
</dbReference>
<dbReference type="Pfam" id="PF04679">
    <property type="entry name" value="DNA_ligase_A_C"/>
    <property type="match status" value="1"/>
</dbReference>
<evidence type="ECO:0000256" key="2">
    <source>
        <dbReference type="ARBA" id="ARBA00012727"/>
    </source>
</evidence>
<name>A0ABS0XQ57_9SPHN</name>
<dbReference type="Gene3D" id="3.90.920.10">
    <property type="entry name" value="DNA primase, PRIM domain"/>
    <property type="match status" value="1"/>
</dbReference>
<dbReference type="PROSITE" id="PS50160">
    <property type="entry name" value="DNA_LIGASE_A3"/>
    <property type="match status" value="1"/>
</dbReference>
<keyword evidence="10" id="KW-0378">Hydrolase</keyword>
<dbReference type="InterPro" id="IPR014143">
    <property type="entry name" value="NHEJ_ligase_prk"/>
</dbReference>
<dbReference type="GO" id="GO:0016874">
    <property type="term" value="F:ligase activity"/>
    <property type="evidence" value="ECO:0007669"/>
    <property type="project" value="UniProtKB-KW"/>
</dbReference>
<dbReference type="Gene3D" id="3.30.470.30">
    <property type="entry name" value="DNA ligase/mRNA capping enzyme"/>
    <property type="match status" value="1"/>
</dbReference>
<evidence type="ECO:0000313" key="24">
    <source>
        <dbReference type="Proteomes" id="UP000640426"/>
    </source>
</evidence>
<dbReference type="InterPro" id="IPR012310">
    <property type="entry name" value="DNA_ligase_ATP-dep_cent"/>
</dbReference>
<evidence type="ECO:0000259" key="22">
    <source>
        <dbReference type="PROSITE" id="PS50160"/>
    </source>
</evidence>